<dbReference type="InterPro" id="IPR036388">
    <property type="entry name" value="WH-like_DNA-bd_sf"/>
</dbReference>
<reference evidence="6 7" key="1">
    <citation type="submission" date="2019-08" db="EMBL/GenBank/DDBJ databases">
        <title>In-depth cultivation of the pig gut microbiome towards novel bacterial diversity and tailored functional studies.</title>
        <authorList>
            <person name="Wylensek D."/>
            <person name="Hitch T.C.A."/>
            <person name="Clavel T."/>
        </authorList>
    </citation>
    <scope>NUCLEOTIDE SEQUENCE [LARGE SCALE GENOMIC DNA]</scope>
    <source>
        <strain evidence="6 7">68-1-5</strain>
    </source>
</reference>
<evidence type="ECO:0000256" key="1">
    <source>
        <dbReference type="ARBA" id="ARBA00009437"/>
    </source>
</evidence>
<dbReference type="InterPro" id="IPR050950">
    <property type="entry name" value="HTH-type_LysR_regulators"/>
</dbReference>
<keyword evidence="4" id="KW-0804">Transcription</keyword>
<dbReference type="Proteomes" id="UP000434409">
    <property type="component" value="Unassembled WGS sequence"/>
</dbReference>
<dbReference type="Gene3D" id="1.10.10.10">
    <property type="entry name" value="Winged helix-like DNA-binding domain superfamily/Winged helix DNA-binding domain"/>
    <property type="match status" value="1"/>
</dbReference>
<evidence type="ECO:0000256" key="4">
    <source>
        <dbReference type="ARBA" id="ARBA00023163"/>
    </source>
</evidence>
<dbReference type="Pfam" id="PF03466">
    <property type="entry name" value="LysR_substrate"/>
    <property type="match status" value="1"/>
</dbReference>
<comment type="caution">
    <text evidence="6">The sequence shown here is derived from an EMBL/GenBank/DDBJ whole genome shotgun (WGS) entry which is preliminary data.</text>
</comment>
<gene>
    <name evidence="6" type="ORF">FYJ34_07935</name>
</gene>
<dbReference type="InterPro" id="IPR005119">
    <property type="entry name" value="LysR_subst-bd"/>
</dbReference>
<keyword evidence="3" id="KW-0238">DNA-binding</keyword>
<evidence type="ECO:0000256" key="2">
    <source>
        <dbReference type="ARBA" id="ARBA00023015"/>
    </source>
</evidence>
<dbReference type="InterPro" id="IPR036390">
    <property type="entry name" value="WH_DNA-bd_sf"/>
</dbReference>
<protein>
    <submittedName>
        <fullName evidence="6">LysR family transcriptional regulator</fullName>
    </submittedName>
</protein>
<keyword evidence="7" id="KW-1185">Reference proteome</keyword>
<dbReference type="RefSeq" id="WP_154477660.1">
    <property type="nucleotide sequence ID" value="NZ_VULY01000018.1"/>
</dbReference>
<evidence type="ECO:0000259" key="5">
    <source>
        <dbReference type="PROSITE" id="PS50931"/>
    </source>
</evidence>
<dbReference type="InterPro" id="IPR000847">
    <property type="entry name" value="LysR_HTH_N"/>
</dbReference>
<dbReference type="GO" id="GO:0003700">
    <property type="term" value="F:DNA-binding transcription factor activity"/>
    <property type="evidence" value="ECO:0007669"/>
    <property type="project" value="InterPro"/>
</dbReference>
<feature type="domain" description="HTH lysR-type" evidence="5">
    <location>
        <begin position="1"/>
        <end position="58"/>
    </location>
</feature>
<organism evidence="6 7">
    <name type="scientific">Suipraeoptans intestinalis</name>
    <dbReference type="NCBI Taxonomy" id="2606628"/>
    <lineage>
        <taxon>Bacteria</taxon>
        <taxon>Bacillati</taxon>
        <taxon>Bacillota</taxon>
        <taxon>Clostridia</taxon>
        <taxon>Lachnospirales</taxon>
        <taxon>Lachnospiraceae</taxon>
        <taxon>Suipraeoptans</taxon>
    </lineage>
</organism>
<dbReference type="Pfam" id="PF00126">
    <property type="entry name" value="HTH_1"/>
    <property type="match status" value="1"/>
</dbReference>
<dbReference type="Gene3D" id="3.40.190.290">
    <property type="match status" value="1"/>
</dbReference>
<evidence type="ECO:0000313" key="6">
    <source>
        <dbReference type="EMBL" id="MSR94189.1"/>
    </source>
</evidence>
<dbReference type="PANTHER" id="PTHR30419:SF8">
    <property type="entry name" value="NITROGEN ASSIMILATION TRANSCRIPTIONAL ACTIVATOR-RELATED"/>
    <property type="match status" value="1"/>
</dbReference>
<dbReference type="AlphaFoldDB" id="A0A6N7V0T4"/>
<dbReference type="GO" id="GO:0003677">
    <property type="term" value="F:DNA binding"/>
    <property type="evidence" value="ECO:0007669"/>
    <property type="project" value="UniProtKB-KW"/>
</dbReference>
<proteinExistence type="inferred from homology"/>
<comment type="similarity">
    <text evidence="1">Belongs to the LysR transcriptional regulatory family.</text>
</comment>
<keyword evidence="2" id="KW-0805">Transcription regulation</keyword>
<name>A0A6N7V0T4_9FIRM</name>
<dbReference type="GO" id="GO:0005829">
    <property type="term" value="C:cytosol"/>
    <property type="evidence" value="ECO:0007669"/>
    <property type="project" value="TreeGrafter"/>
</dbReference>
<dbReference type="SUPFAM" id="SSF53850">
    <property type="entry name" value="Periplasmic binding protein-like II"/>
    <property type="match status" value="1"/>
</dbReference>
<evidence type="ECO:0000256" key="3">
    <source>
        <dbReference type="ARBA" id="ARBA00023125"/>
    </source>
</evidence>
<evidence type="ECO:0000313" key="7">
    <source>
        <dbReference type="Proteomes" id="UP000434409"/>
    </source>
</evidence>
<sequence length="302" mass="35505">MEIRDLKIFLMVAEKKSISGASKFLYMTPQGISKVLKKLEEELQCQLYSRDPSGILLTESGERFRDYARREIEAYTELEKDILRIEQRQKKEVDLLSAYGILRLVTPDCITTFRDRHPDIQFHYREYPDLRVEELFAEREGNVAFSIGEFDEERYHVTPLESFPIKLLVNENHPLSRKETVTIEDMKDEPLYIESSQFYIYHLITEKCRQAGFEPKIVFQTSGFSLCHKMVSANKGISVAVDFIYEDMKKSGMKLVPFSDGIYEWKACMLTRKEEKENEAVRLFGEHIVQWLDKIQKGEIKR</sequence>
<dbReference type="PANTHER" id="PTHR30419">
    <property type="entry name" value="HTH-TYPE TRANSCRIPTIONAL REGULATOR YBHD"/>
    <property type="match status" value="1"/>
</dbReference>
<dbReference type="PROSITE" id="PS50931">
    <property type="entry name" value="HTH_LYSR"/>
    <property type="match status" value="1"/>
</dbReference>
<accession>A0A6N7V0T4</accession>
<dbReference type="EMBL" id="VULY01000018">
    <property type="protein sequence ID" value="MSR94189.1"/>
    <property type="molecule type" value="Genomic_DNA"/>
</dbReference>
<dbReference type="SUPFAM" id="SSF46785">
    <property type="entry name" value="Winged helix' DNA-binding domain"/>
    <property type="match status" value="1"/>
</dbReference>